<keyword evidence="4 6" id="KW-0472">Membrane</keyword>
<dbReference type="PANTHER" id="PTHR21041">
    <property type="entry name" value="DENDRITIC CELL-SPECIFIC TRANSMEMBRANE PROTEIN"/>
    <property type="match status" value="1"/>
</dbReference>
<reference evidence="9" key="1">
    <citation type="submission" date="2025-08" db="UniProtKB">
        <authorList>
            <consortium name="RefSeq"/>
        </authorList>
    </citation>
    <scope>IDENTIFICATION</scope>
    <source>
        <strain evidence="9">MV-25-SWS-2005</strain>
        <tissue evidence="9">Whole body</tissue>
    </source>
</reference>
<feature type="transmembrane region" description="Helical" evidence="6">
    <location>
        <begin position="545"/>
        <end position="561"/>
    </location>
</feature>
<dbReference type="InterPro" id="IPR051856">
    <property type="entry name" value="CSR-E3_Ligase_Protein"/>
</dbReference>
<dbReference type="GO" id="GO:0016020">
    <property type="term" value="C:membrane"/>
    <property type="evidence" value="ECO:0007669"/>
    <property type="project" value="UniProtKB-SubCell"/>
</dbReference>
<evidence type="ECO:0000256" key="3">
    <source>
        <dbReference type="ARBA" id="ARBA00022989"/>
    </source>
</evidence>
<dbReference type="PANTHER" id="PTHR21041:SF17">
    <property type="entry name" value="E3 UBIQUITIN-PROTEIN LIGASE DCST1"/>
    <property type="match status" value="1"/>
</dbReference>
<feature type="domain" description="Dendritic cell-specific transmembrane protein-like" evidence="7">
    <location>
        <begin position="399"/>
        <end position="590"/>
    </location>
</feature>
<dbReference type="RefSeq" id="XP_001353592.3">
    <property type="nucleotide sequence ID" value="XM_001353556.4"/>
</dbReference>
<protein>
    <submittedName>
        <fullName evidence="9">Protein sneaky</fullName>
    </submittedName>
</protein>
<evidence type="ECO:0000256" key="2">
    <source>
        <dbReference type="ARBA" id="ARBA00022692"/>
    </source>
</evidence>
<evidence type="ECO:0000256" key="6">
    <source>
        <dbReference type="SAM" id="Phobius"/>
    </source>
</evidence>
<evidence type="ECO:0000259" key="7">
    <source>
        <dbReference type="Pfam" id="PF07782"/>
    </source>
</evidence>
<dbReference type="Proteomes" id="UP000001819">
    <property type="component" value="Chromosome X"/>
</dbReference>
<evidence type="ECO:0000313" key="8">
    <source>
        <dbReference type="Proteomes" id="UP000001819"/>
    </source>
</evidence>
<evidence type="ECO:0000256" key="4">
    <source>
        <dbReference type="ARBA" id="ARBA00023136"/>
    </source>
</evidence>
<name>A0A6I8UD11_DROPS</name>
<feature type="transmembrane region" description="Helical" evidence="6">
    <location>
        <begin position="451"/>
        <end position="471"/>
    </location>
</feature>
<sequence>MFHFLTRKIRQAIGLQPYRPLYYLLYGQESEDEAWLKPVRYVGRFVVGLVLAYLLWALVALNFNLNRWFAHIPMRFSVFEVFMLLNGVAFTLLRSVRAVTMLIFVGLVGKSGRTYLRAIAFAFVIAGPIDNLALNAAEVARVFACTTVLTYNLTKTRFDLMARPFTNTLQHMRGDMAEVRNAFQELEDVLIDLKYAVEESPDEEESNQSGESGQFDQSGESELPTAEATRENFLHNMRIRCEQQLSSGIRVCEEVFREGYDKCSTNFPDFMAPAICWPYRVDIICRLNVFGSPEKVCDASEVVPPAFGQTYVDLLRTERELFEGSSEIEITYELRNETATGQLLTAQQTSEAFLRDFNHRRRIFEATMLVLEKFLCLFILRVMYASVRYYCQYRANVEFDNFYITDYFRHVDAGRKEKGKRSILPLHRHERTNYVDVAHICSRTAEESRTVIYHLLQLSLELITAGLFLLLDHMVVSLMQIIRQRSLVTYQQEGEHEIRFHINGTGLMARLLRITMRNFNMHERVSTTLSNEECLPQAHVLPPGFYYRLLLLYLGIVLLIYQSTTFLRLRRVICSYFYHKREKQRILYLYNAMLRDRLTVFASLRRNATMNLATRRVHDNLNVLLRLRLRWPGLCGCLQHLSWAKRRCLICDALEDGDFELCAGCGLPYCRECRLVLKNVCIQCGLYITLTPPPSGTWSNDSSVVLYDFRKDE</sequence>
<feature type="transmembrane region" description="Helical" evidence="6">
    <location>
        <begin position="363"/>
        <end position="384"/>
    </location>
</feature>
<keyword evidence="3 6" id="KW-1133">Transmembrane helix</keyword>
<feature type="transmembrane region" description="Helical" evidence="6">
    <location>
        <begin position="41"/>
        <end position="61"/>
    </location>
</feature>
<keyword evidence="2 6" id="KW-0812">Transmembrane</keyword>
<accession>A0A6I8UD11</accession>
<gene>
    <name evidence="9" type="primary">snky</name>
</gene>
<evidence type="ECO:0000313" key="9">
    <source>
        <dbReference type="RefSeq" id="XP_001353592.3"/>
    </source>
</evidence>
<dbReference type="FunCoup" id="A0A6I8UD11">
    <property type="interactions" value="2"/>
</dbReference>
<dbReference type="InterPro" id="IPR012858">
    <property type="entry name" value="DC_STAMP-like"/>
</dbReference>
<keyword evidence="8" id="KW-1185">Reference proteome</keyword>
<dbReference type="InParanoid" id="A0A6I8UD11"/>
<evidence type="ECO:0000256" key="5">
    <source>
        <dbReference type="SAM" id="MobiDB-lite"/>
    </source>
</evidence>
<dbReference type="AlphaFoldDB" id="A0A6I8UD11"/>
<feature type="transmembrane region" description="Helical" evidence="6">
    <location>
        <begin position="81"/>
        <end position="108"/>
    </location>
</feature>
<proteinExistence type="predicted"/>
<comment type="subcellular location">
    <subcellularLocation>
        <location evidence="1">Membrane</location>
        <topology evidence="1">Multi-pass membrane protein</topology>
    </subcellularLocation>
</comment>
<feature type="region of interest" description="Disordered" evidence="5">
    <location>
        <begin position="200"/>
        <end position="225"/>
    </location>
</feature>
<dbReference type="KEGG" id="dpo:4812762"/>
<dbReference type="Pfam" id="PF07782">
    <property type="entry name" value="DC_STAMP"/>
    <property type="match status" value="1"/>
</dbReference>
<organism evidence="8 9">
    <name type="scientific">Drosophila pseudoobscura pseudoobscura</name>
    <name type="common">Fruit fly</name>
    <dbReference type="NCBI Taxonomy" id="46245"/>
    <lineage>
        <taxon>Eukaryota</taxon>
        <taxon>Metazoa</taxon>
        <taxon>Ecdysozoa</taxon>
        <taxon>Arthropoda</taxon>
        <taxon>Hexapoda</taxon>
        <taxon>Insecta</taxon>
        <taxon>Pterygota</taxon>
        <taxon>Neoptera</taxon>
        <taxon>Endopterygota</taxon>
        <taxon>Diptera</taxon>
        <taxon>Brachycera</taxon>
        <taxon>Muscomorpha</taxon>
        <taxon>Ephydroidea</taxon>
        <taxon>Drosophilidae</taxon>
        <taxon>Drosophila</taxon>
        <taxon>Sophophora</taxon>
    </lineage>
</organism>
<evidence type="ECO:0000256" key="1">
    <source>
        <dbReference type="ARBA" id="ARBA00004141"/>
    </source>
</evidence>